<dbReference type="PROSITE" id="PS00583">
    <property type="entry name" value="PFKB_KINASES_1"/>
    <property type="match status" value="1"/>
</dbReference>
<dbReference type="Pfam" id="PF00294">
    <property type="entry name" value="PfkB"/>
    <property type="match status" value="1"/>
</dbReference>
<dbReference type="Pfam" id="PF09863">
    <property type="entry name" value="DUF2090"/>
    <property type="match status" value="1"/>
</dbReference>
<dbReference type="GO" id="GO:0047590">
    <property type="term" value="F:5-dehydro-2-deoxygluconokinase activity"/>
    <property type="evidence" value="ECO:0007669"/>
    <property type="project" value="UniProtKB-EC"/>
</dbReference>
<keyword evidence="2 8" id="KW-0808">Transferase</keyword>
<dbReference type="InterPro" id="IPR023314">
    <property type="entry name" value="Myo_inos_IolC-like_sf"/>
</dbReference>
<feature type="domain" description="DUF2090" evidence="7">
    <location>
        <begin position="327"/>
        <end position="631"/>
    </location>
</feature>
<dbReference type="InterPro" id="IPR011611">
    <property type="entry name" value="PfkB_dom"/>
</dbReference>
<dbReference type="InterPro" id="IPR002173">
    <property type="entry name" value="Carboh/pur_kinase_PfkB_CS"/>
</dbReference>
<dbReference type="InterPro" id="IPR018659">
    <property type="entry name" value="DUF2090"/>
</dbReference>
<keyword evidence="9" id="KW-1185">Reference proteome</keyword>
<evidence type="ECO:0000256" key="3">
    <source>
        <dbReference type="ARBA" id="ARBA00022741"/>
    </source>
</evidence>
<feature type="domain" description="Carbohydrate kinase PfkB" evidence="6">
    <location>
        <begin position="9"/>
        <end position="323"/>
    </location>
</feature>
<dbReference type="NCBIfam" id="TIGR04382">
    <property type="entry name" value="myo_inos_iolC_N"/>
    <property type="match status" value="1"/>
</dbReference>
<dbReference type="InterPro" id="IPR013785">
    <property type="entry name" value="Aldolase_TIM"/>
</dbReference>
<evidence type="ECO:0000259" key="7">
    <source>
        <dbReference type="Pfam" id="PF09863"/>
    </source>
</evidence>
<organism evidence="8 9">
    <name type="scientific">Paragemmobacter straminiformis</name>
    <dbReference type="NCBI Taxonomy" id="2045119"/>
    <lineage>
        <taxon>Bacteria</taxon>
        <taxon>Pseudomonadati</taxon>
        <taxon>Pseudomonadota</taxon>
        <taxon>Alphaproteobacteria</taxon>
        <taxon>Rhodobacterales</taxon>
        <taxon>Paracoccaceae</taxon>
        <taxon>Paragemmobacter</taxon>
    </lineage>
</organism>
<evidence type="ECO:0000313" key="9">
    <source>
        <dbReference type="Proteomes" id="UP000555411"/>
    </source>
</evidence>
<dbReference type="InterPro" id="IPR029056">
    <property type="entry name" value="Ribokinase-like"/>
</dbReference>
<evidence type="ECO:0000256" key="4">
    <source>
        <dbReference type="ARBA" id="ARBA00022777"/>
    </source>
</evidence>
<dbReference type="AlphaFoldDB" id="A0A842I6X9"/>
<dbReference type="Gene3D" id="3.20.20.70">
    <property type="entry name" value="Aldolase class I"/>
    <property type="match status" value="1"/>
</dbReference>
<sequence length="639" mass="69428">MTDSAKTLDVITIGRSSVDLYGAQVGGRLEDMGSFQKYIGGSPTNMAAGTARLGLKSALITRVGDEHMGRFIREELAKEGVDTRGVITDRERLTALVLLGIRDEHQFPLIFYRENCADMALCEDDIDEAFIASSRAVVATGTHLSHARTEAAVMKALNLARKHGAQTALDIDYRPNLWGLAGHGDGESRFIESAAVTAKLQATLHLFDLIVGTEEEFHIAGGSTDTIAALRAVRAVSDATLVCKRGPMGAAAFIGAIPDSLDQGEAGPGFPIEVFNVLGAGDGFMSGLIKGWLDGEAWPTALKYANACGAFAVSRHGCTPAYPSWEELQFFLGRGVVTKALRKDRELEQVHWATNRHKDWSTMRVFAFDHRMQLEAMEGATPAKIGAFKELCLKAALTVADGKPGHGILCDSRLGRDALYAAAGTGLWIGRPVEWPGSRPLSLEPELGPDFGGLQEWPLEHVVKVLCFYHPDDSAEVKTAQEETVLRLFHACRRNRLEMLLEIIPSKVAPVNDDTSALVIQRFYDLGVYPDWWKLEPFATTAAWEKACAAITRNDPHTRGIVVLGLDAPEAELSASLAIAAKHDLVKGFAVGRTIFADAARGWLAGTMTEKDAIAMMVDRYSRLCRIWDSARANKDIAA</sequence>
<dbReference type="InterPro" id="IPR050306">
    <property type="entry name" value="PfkB_Carbo_kinase"/>
</dbReference>
<accession>A0A842I6X9</accession>
<evidence type="ECO:0000256" key="1">
    <source>
        <dbReference type="ARBA" id="ARBA00010688"/>
    </source>
</evidence>
<evidence type="ECO:0000256" key="5">
    <source>
        <dbReference type="ARBA" id="ARBA00022840"/>
    </source>
</evidence>
<keyword evidence="3" id="KW-0547">Nucleotide-binding</keyword>
<dbReference type="GO" id="GO:0005524">
    <property type="term" value="F:ATP binding"/>
    <property type="evidence" value="ECO:0007669"/>
    <property type="project" value="UniProtKB-KW"/>
</dbReference>
<keyword evidence="5" id="KW-0067">ATP-binding</keyword>
<dbReference type="Gene3D" id="3.40.1190.20">
    <property type="match status" value="1"/>
</dbReference>
<dbReference type="InterPro" id="IPR030830">
    <property type="entry name" value="Myo_inos_IolC"/>
</dbReference>
<dbReference type="CDD" id="cd01166">
    <property type="entry name" value="KdgK"/>
    <property type="match status" value="1"/>
</dbReference>
<evidence type="ECO:0000313" key="8">
    <source>
        <dbReference type="EMBL" id="MBC2835375.1"/>
    </source>
</evidence>
<comment type="caution">
    <text evidence="8">The sequence shown here is derived from an EMBL/GenBank/DDBJ whole genome shotgun (WGS) entry which is preliminary data.</text>
</comment>
<dbReference type="PROSITE" id="PS00584">
    <property type="entry name" value="PFKB_KINASES_2"/>
    <property type="match status" value="1"/>
</dbReference>
<dbReference type="PANTHER" id="PTHR43085:SF49">
    <property type="entry name" value="5-DEHYDRO-2-DEOXYGLUCONOKINASE"/>
    <property type="match status" value="1"/>
</dbReference>
<dbReference type="SUPFAM" id="SSF53613">
    <property type="entry name" value="Ribokinase-like"/>
    <property type="match status" value="1"/>
</dbReference>
<dbReference type="PANTHER" id="PTHR43085">
    <property type="entry name" value="HEXOKINASE FAMILY MEMBER"/>
    <property type="match status" value="1"/>
</dbReference>
<dbReference type="EC" id="2.7.1.92" evidence="8"/>
<comment type="similarity">
    <text evidence="1">Belongs to the carbohydrate kinase PfkB family.</text>
</comment>
<dbReference type="EMBL" id="JACLQD010000002">
    <property type="protein sequence ID" value="MBC2835375.1"/>
    <property type="molecule type" value="Genomic_DNA"/>
</dbReference>
<gene>
    <name evidence="8" type="primary">iolC</name>
    <name evidence="8" type="ORF">H7F16_07635</name>
</gene>
<dbReference type="Gene3D" id="2.20.150.10">
    <property type="entry name" value="putative 5-dehydro-2- deoxygluconokinase"/>
    <property type="match status" value="1"/>
</dbReference>
<protein>
    <submittedName>
        <fullName evidence="8">5-dehydro-2-deoxygluconokinase</fullName>
        <ecNumber evidence="8">2.7.1.92</ecNumber>
    </submittedName>
</protein>
<evidence type="ECO:0000256" key="2">
    <source>
        <dbReference type="ARBA" id="ARBA00022679"/>
    </source>
</evidence>
<dbReference type="RefSeq" id="WP_185796984.1">
    <property type="nucleotide sequence ID" value="NZ_JACLQD010000002.1"/>
</dbReference>
<name>A0A842I6X9_9RHOB</name>
<proteinExistence type="inferred from homology"/>
<keyword evidence="4 8" id="KW-0418">Kinase</keyword>
<reference evidence="8 9" key="1">
    <citation type="journal article" date="2017" name="Int. J. Syst. Evol. Microbiol.">
        <title>Gemmobacter straminiformis sp. nov., isolated from an artificial fountain.</title>
        <authorList>
            <person name="Kang J.Y."/>
            <person name="Kim M.J."/>
            <person name="Chun J."/>
            <person name="Son K.P."/>
            <person name="Jahng K.Y."/>
        </authorList>
    </citation>
    <scope>NUCLEOTIDE SEQUENCE [LARGE SCALE GENOMIC DNA]</scope>
    <source>
        <strain evidence="8 9">CAM-8</strain>
    </source>
</reference>
<evidence type="ECO:0000259" key="6">
    <source>
        <dbReference type="Pfam" id="PF00294"/>
    </source>
</evidence>
<dbReference type="Proteomes" id="UP000555411">
    <property type="component" value="Unassembled WGS sequence"/>
</dbReference>